<dbReference type="Gene3D" id="3.40.50.2300">
    <property type="match status" value="1"/>
</dbReference>
<dbReference type="PROSITE" id="PS51099">
    <property type="entry name" value="PTS_EIIB_TYPE_2"/>
    <property type="match status" value="1"/>
</dbReference>
<dbReference type="SUPFAM" id="SSF52794">
    <property type="entry name" value="PTS system IIB component-like"/>
    <property type="match status" value="1"/>
</dbReference>
<accession>A0ABY9LGF6</accession>
<dbReference type="EMBL" id="CP110509">
    <property type="protein sequence ID" value="WMB27952.1"/>
    <property type="molecule type" value="Genomic_DNA"/>
</dbReference>
<dbReference type="Pfam" id="PF02302">
    <property type="entry name" value="PTS_IIB"/>
    <property type="match status" value="1"/>
</dbReference>
<evidence type="ECO:0000259" key="2">
    <source>
        <dbReference type="PROSITE" id="PS51099"/>
    </source>
</evidence>
<name>A0ABY9LGF6_9STRE</name>
<keyword evidence="4" id="KW-1185">Reference proteome</keyword>
<organism evidence="3 4">
    <name type="scientific">Streptococcus didelphis</name>
    <dbReference type="NCBI Taxonomy" id="102886"/>
    <lineage>
        <taxon>Bacteria</taxon>
        <taxon>Bacillati</taxon>
        <taxon>Bacillota</taxon>
        <taxon>Bacilli</taxon>
        <taxon>Lactobacillales</taxon>
        <taxon>Streptococcaceae</taxon>
        <taxon>Streptococcus</taxon>
    </lineage>
</organism>
<sequence length="94" mass="10245">MKTLLVMCGSGIATSTVVTGKIKTWLKDNGYEDQVKLYQSKVAEEINRIDDYDIVISTTVVPDTAKDKVIMGLPLLTGIGTDALWAQIKEAIEA</sequence>
<dbReference type="InterPro" id="IPR003501">
    <property type="entry name" value="PTS_EIIB_2/3"/>
</dbReference>
<protein>
    <submittedName>
        <fullName evidence="3">PTS sugar transporter subunit IIB</fullName>
    </submittedName>
</protein>
<evidence type="ECO:0000313" key="3">
    <source>
        <dbReference type="EMBL" id="WMB27952.1"/>
    </source>
</evidence>
<keyword evidence="3" id="KW-0813">Transport</keyword>
<keyword evidence="3" id="KW-0762">Sugar transport</keyword>
<dbReference type="InterPro" id="IPR013011">
    <property type="entry name" value="PTS_EIIB_2"/>
</dbReference>
<evidence type="ECO:0000256" key="1">
    <source>
        <dbReference type="ARBA" id="ARBA00022679"/>
    </source>
</evidence>
<evidence type="ECO:0000313" key="4">
    <source>
        <dbReference type="Proteomes" id="UP001238096"/>
    </source>
</evidence>
<feature type="domain" description="PTS EIIB type-2" evidence="2">
    <location>
        <begin position="1"/>
        <end position="94"/>
    </location>
</feature>
<dbReference type="CDD" id="cd05566">
    <property type="entry name" value="PTS_IIB_galactitol"/>
    <property type="match status" value="1"/>
</dbReference>
<keyword evidence="1" id="KW-0808">Transferase</keyword>
<reference evidence="4" key="1">
    <citation type="submission" date="2022-10" db="EMBL/GenBank/DDBJ databases">
        <title>Streptococcus didelphis as causative of fatal infections in opossums (Didelphis albiventris).</title>
        <authorList>
            <person name="Breyer G.M."/>
            <person name="Da Silva M.E.R.J."/>
            <person name="Siqueira F.M."/>
        </authorList>
    </citation>
    <scope>NUCLEOTIDE SEQUENCE [LARGE SCALE GENOMIC DNA]</scope>
    <source>
        <strain evidence="4">LBVP101/21</strain>
    </source>
</reference>
<proteinExistence type="predicted"/>
<gene>
    <name evidence="3" type="ORF">N1496_08030</name>
</gene>
<dbReference type="InterPro" id="IPR036095">
    <property type="entry name" value="PTS_EIIB-like_sf"/>
</dbReference>
<dbReference type="Proteomes" id="UP001238096">
    <property type="component" value="Chromosome"/>
</dbReference>
<dbReference type="RefSeq" id="WP_018366845.1">
    <property type="nucleotide sequence ID" value="NZ_CP104407.1"/>
</dbReference>